<dbReference type="InterPro" id="IPR008937">
    <property type="entry name" value="Ras-like_GEF"/>
</dbReference>
<gene>
    <name evidence="4" type="ORF">CC99x_005805</name>
</gene>
<evidence type="ECO:0000313" key="5">
    <source>
        <dbReference type="Proteomes" id="UP000051494"/>
    </source>
</evidence>
<feature type="domain" description="Ras-GEF" evidence="3">
    <location>
        <begin position="375"/>
        <end position="620"/>
    </location>
</feature>
<sequence length="813" mass="93730">MTGPLSLLQLMIARGCPWDMMDNHGFTPIHYARKANQVDIFLELNEMYKIVGIELPSEFISDIQSLYYPKRKFSVLDRLGRKSIPQDISITNEPVPVIYAGSSSSRDAYLESPISDGTVDQKIPILHTPRNLIAQLEDCYNVPDALPHYELESELDCYNRYQMLFKKMHSEYIKAKNNLELSLFEAGLTIVDRLEKPNENNKHAIKKIRRKLKNIDEMFIPVDSEEKKHPSEHKHQKSKRKARVKKDKPASMLKNNIRQLFVSSSVSDSVLTRLRPEDIRYLAISFFHNYEPIAILKEIISAWYWMPNKMKPASIYFVMQLINADNSILHIGTKPFKEVFDLFLSQLESDIPAISRCGLDLRIFSRFLLSRAMPMCDDIVLQQAMIDTKNLSEIFPTDVSHYVDIVENIAEDLLGYHIWNSFQLGRNLLTSRGWDLFVNSFNKLSHMVAFQLLTSNSDRHREQIARLYLDVADKLVKKNEFHFSHAIFSAFSKSSIFRLKQFDAFLSQDAVYIRLNELFEISKNFKNYRERIKETGGLPYWGLLSNDFIHLAELEVNFNYYLFEGKTYSIVHDTQNKFIGTPLHFYTNIVTSILQTNIDEELLNSLSCEILPRTLYLNDNLLVEELIKNLQCRERHKLGLAIYDSELKLASGLAAFDSIYAYVCQQLADKIFSYESCKNIMSLAVNLIQDDALKINMLPYLLGLMDINSVPPSPVTLDIGASSESSAKLLSREISQVKRRKKEELASLSHDRFSLTLDAVLTPRIIFSRTNTVYQDNDKSDDVVNSGNLHSAQAIASDISNEIRLRNLRREKM</sequence>
<accession>A0AAE3HPQ2</accession>
<dbReference type="Pfam" id="PF00617">
    <property type="entry name" value="RasGEF"/>
    <property type="match status" value="1"/>
</dbReference>
<feature type="region of interest" description="Disordered" evidence="2">
    <location>
        <begin position="223"/>
        <end position="248"/>
    </location>
</feature>
<dbReference type="SUPFAM" id="SSF48403">
    <property type="entry name" value="Ankyrin repeat"/>
    <property type="match status" value="1"/>
</dbReference>
<evidence type="ECO:0000313" key="4">
    <source>
        <dbReference type="EMBL" id="MCS5708418.1"/>
    </source>
</evidence>
<dbReference type="Gene3D" id="1.10.840.10">
    <property type="entry name" value="Ras guanine-nucleotide exchange factors catalytic domain"/>
    <property type="match status" value="1"/>
</dbReference>
<comment type="caution">
    <text evidence="4">The sequence shown here is derived from an EMBL/GenBank/DDBJ whole genome shotgun (WGS) entry which is preliminary data.</text>
</comment>
<dbReference type="SUPFAM" id="SSF48366">
    <property type="entry name" value="Ras GEF"/>
    <property type="match status" value="1"/>
</dbReference>
<name>A0AAE3HPQ2_9GAMM</name>
<dbReference type="Proteomes" id="UP000051494">
    <property type="component" value="Unassembled WGS sequence"/>
</dbReference>
<evidence type="ECO:0000259" key="3">
    <source>
        <dbReference type="PROSITE" id="PS50009"/>
    </source>
</evidence>
<evidence type="ECO:0000256" key="1">
    <source>
        <dbReference type="ARBA" id="ARBA00022658"/>
    </source>
</evidence>
<evidence type="ECO:0000256" key="2">
    <source>
        <dbReference type="SAM" id="MobiDB-lite"/>
    </source>
</evidence>
<dbReference type="InterPro" id="IPR036964">
    <property type="entry name" value="RASGEF_cat_dom_sf"/>
</dbReference>
<dbReference type="AlphaFoldDB" id="A0AAE3HPQ2"/>
<dbReference type="InterPro" id="IPR036770">
    <property type="entry name" value="Ankyrin_rpt-contain_sf"/>
</dbReference>
<dbReference type="InterPro" id="IPR023578">
    <property type="entry name" value="Ras_GEF_dom_sf"/>
</dbReference>
<protein>
    <recommendedName>
        <fullName evidence="3">Ras-GEF domain-containing protein</fullName>
    </recommendedName>
</protein>
<feature type="compositionally biased region" description="Basic residues" evidence="2">
    <location>
        <begin position="230"/>
        <end position="246"/>
    </location>
</feature>
<dbReference type="GO" id="GO:0007264">
    <property type="term" value="P:small GTPase-mediated signal transduction"/>
    <property type="evidence" value="ECO:0007669"/>
    <property type="project" value="InterPro"/>
</dbReference>
<dbReference type="PANTHER" id="PTHR23113">
    <property type="entry name" value="GUANINE NUCLEOTIDE EXCHANGE FACTOR"/>
    <property type="match status" value="1"/>
</dbReference>
<dbReference type="GO" id="GO:0005085">
    <property type="term" value="F:guanyl-nucleotide exchange factor activity"/>
    <property type="evidence" value="ECO:0007669"/>
    <property type="project" value="UniProtKB-KW"/>
</dbReference>
<proteinExistence type="predicted"/>
<dbReference type="PANTHER" id="PTHR23113:SF99">
    <property type="entry name" value="RASGEF DOMAIN-CONTAINING PROTEIN"/>
    <property type="match status" value="1"/>
</dbReference>
<dbReference type="SMART" id="SM00147">
    <property type="entry name" value="RasGEF"/>
    <property type="match status" value="1"/>
</dbReference>
<dbReference type="PROSITE" id="PS50009">
    <property type="entry name" value="RASGEF_CAT"/>
    <property type="match status" value="1"/>
</dbReference>
<organism evidence="4 5">
    <name type="scientific">Candidatus Berkiella cookevillensis</name>
    <dbReference type="NCBI Taxonomy" id="437022"/>
    <lineage>
        <taxon>Bacteria</taxon>
        <taxon>Pseudomonadati</taxon>
        <taxon>Pseudomonadota</taxon>
        <taxon>Gammaproteobacteria</taxon>
        <taxon>Candidatus Berkiellales</taxon>
        <taxon>Candidatus Berkiellaceae</taxon>
        <taxon>Candidatus Berkiella</taxon>
    </lineage>
</organism>
<dbReference type="EMBL" id="LKHV02000001">
    <property type="protein sequence ID" value="MCS5708418.1"/>
    <property type="molecule type" value="Genomic_DNA"/>
</dbReference>
<keyword evidence="1" id="KW-0344">Guanine-nucleotide releasing factor</keyword>
<dbReference type="InterPro" id="IPR001895">
    <property type="entry name" value="RASGEF_cat_dom"/>
</dbReference>
<reference evidence="4" key="2">
    <citation type="submission" date="2021-06" db="EMBL/GenBank/DDBJ databases">
        <title>Genomic Description and Analysis of Intracellular Bacteria, Candidatus Berkiella cookevillensis and Candidatus Berkiella aquae.</title>
        <authorList>
            <person name="Kidane D.T."/>
            <person name="Mehari Y.T."/>
            <person name="Rice F.C."/>
            <person name="Arivett B.A."/>
            <person name="Farone A.L."/>
            <person name="Berk S.G."/>
            <person name="Farone M.B."/>
        </authorList>
    </citation>
    <scope>NUCLEOTIDE SEQUENCE</scope>
    <source>
        <strain evidence="4">CC99</strain>
    </source>
</reference>
<reference evidence="4" key="1">
    <citation type="journal article" date="2016" name="Genome Announc.">
        <title>Draft Genome Sequences of Two Novel Amoeba-Resistant Intranuclear Bacteria, 'Candidatus Berkiella cookevillensis' and 'Candidatus Berkiella aquae'.</title>
        <authorList>
            <person name="Mehari Y.T."/>
            <person name="Arivett B.A."/>
            <person name="Farone A.L."/>
            <person name="Gunderson J.H."/>
            <person name="Farone M.B."/>
        </authorList>
    </citation>
    <scope>NUCLEOTIDE SEQUENCE</scope>
    <source>
        <strain evidence="4">CC99</strain>
    </source>
</reference>
<keyword evidence="5" id="KW-1185">Reference proteome</keyword>